<evidence type="ECO:0000313" key="2">
    <source>
        <dbReference type="EMBL" id="PIR84362.1"/>
    </source>
</evidence>
<evidence type="ECO:0008006" key="4">
    <source>
        <dbReference type="Google" id="ProtNLM"/>
    </source>
</evidence>
<keyword evidence="1" id="KW-0472">Membrane</keyword>
<accession>A0A2H0UD89</accession>
<gene>
    <name evidence="2" type="ORF">COU16_02100</name>
</gene>
<keyword evidence="1" id="KW-1133">Transmembrane helix</keyword>
<dbReference type="EMBL" id="PFBI01000006">
    <property type="protein sequence ID" value="PIR84362.1"/>
    <property type="molecule type" value="Genomic_DNA"/>
</dbReference>
<evidence type="ECO:0000256" key="1">
    <source>
        <dbReference type="SAM" id="Phobius"/>
    </source>
</evidence>
<feature type="transmembrane region" description="Helical" evidence="1">
    <location>
        <begin position="12"/>
        <end position="34"/>
    </location>
</feature>
<comment type="caution">
    <text evidence="2">The sequence shown here is derived from an EMBL/GenBank/DDBJ whole genome shotgun (WGS) entry which is preliminary data.</text>
</comment>
<organism evidence="2 3">
    <name type="scientific">Candidatus Kaiserbacteria bacterium CG10_big_fil_rev_8_21_14_0_10_47_16</name>
    <dbReference type="NCBI Taxonomy" id="1974608"/>
    <lineage>
        <taxon>Bacteria</taxon>
        <taxon>Candidatus Kaiseribacteriota</taxon>
    </lineage>
</organism>
<proteinExistence type="predicted"/>
<dbReference type="AlphaFoldDB" id="A0A2H0UD89"/>
<keyword evidence="1" id="KW-0812">Transmembrane</keyword>
<evidence type="ECO:0000313" key="3">
    <source>
        <dbReference type="Proteomes" id="UP000229344"/>
    </source>
</evidence>
<dbReference type="Proteomes" id="UP000229344">
    <property type="component" value="Unassembled WGS sequence"/>
</dbReference>
<protein>
    <recommendedName>
        <fullName evidence="4">Type 4 fimbrial biogenesis protein PilX N-terminal domain-containing protein</fullName>
    </recommendedName>
</protein>
<reference evidence="3" key="1">
    <citation type="submission" date="2017-09" db="EMBL/GenBank/DDBJ databases">
        <title>Depth-based differentiation of microbial function through sediment-hosted aquifers and enrichment of novel symbionts in the deep terrestrial subsurface.</title>
        <authorList>
            <person name="Probst A.J."/>
            <person name="Ladd B."/>
            <person name="Jarett J.K."/>
            <person name="Geller-Mcgrath D.E."/>
            <person name="Sieber C.M.K."/>
            <person name="Emerson J.B."/>
            <person name="Anantharaman K."/>
            <person name="Thomas B.C."/>
            <person name="Malmstrom R."/>
            <person name="Stieglmeier M."/>
            <person name="Klingl A."/>
            <person name="Woyke T."/>
            <person name="Ryan C.M."/>
            <person name="Banfield J.F."/>
        </authorList>
    </citation>
    <scope>NUCLEOTIDE SEQUENCE [LARGE SCALE GENOMIC DNA]</scope>
</reference>
<name>A0A2H0UD89_9BACT</name>
<sequence>MNNVHTQPQRGFTLFIAVIVSSLTVIIALAILGVSTTQLELAGFSRQSEVSFEAASAAAECIRFYDVSTAHGGTFDVPGDGSTQGSTAQVTCFGSTATNSNGAARSGTEQRFQWTWNTNTTCSIASVYKFYSTSGAVDMDSVGVTAYDCPSNVECTVVQARGYNAACNALSGSSVIERALFLVY</sequence>